<accession>A0ABS5JR36</accession>
<name>A0ABS5JR36_9BACT</name>
<reference evidence="1 2" key="1">
    <citation type="journal article" date="2015" name="Int. J. Syst. Evol. Microbiol.">
        <title>Carboxylicivirga linearis sp. nov., isolated from a sea cucumber culture pond.</title>
        <authorList>
            <person name="Wang F.Q."/>
            <person name="Zhou Y.X."/>
            <person name="Lin X.Z."/>
            <person name="Chen G.J."/>
            <person name="Du Z.J."/>
        </authorList>
    </citation>
    <scope>NUCLEOTIDE SEQUENCE [LARGE SCALE GENOMIC DNA]</scope>
    <source>
        <strain evidence="1 2">FB218</strain>
    </source>
</reference>
<evidence type="ECO:0000313" key="2">
    <source>
        <dbReference type="Proteomes" id="UP000708576"/>
    </source>
</evidence>
<dbReference type="Gene3D" id="3.90.226.10">
    <property type="entry name" value="2-enoyl-CoA Hydratase, Chain A, domain 1"/>
    <property type="match status" value="1"/>
</dbReference>
<organism evidence="1 2">
    <name type="scientific">Carboxylicivirga linearis</name>
    <dbReference type="NCBI Taxonomy" id="1628157"/>
    <lineage>
        <taxon>Bacteria</taxon>
        <taxon>Pseudomonadati</taxon>
        <taxon>Bacteroidota</taxon>
        <taxon>Bacteroidia</taxon>
        <taxon>Marinilabiliales</taxon>
        <taxon>Marinilabiliaceae</taxon>
        <taxon>Carboxylicivirga</taxon>
    </lineage>
</organism>
<gene>
    <name evidence="1" type="ORF">KEM10_03195</name>
</gene>
<dbReference type="SUPFAM" id="SSF52096">
    <property type="entry name" value="ClpP/crotonase"/>
    <property type="match status" value="1"/>
</dbReference>
<proteinExistence type="predicted"/>
<comment type="caution">
    <text evidence="1">The sequence shown here is derived from an EMBL/GenBank/DDBJ whole genome shotgun (WGS) entry which is preliminary data.</text>
</comment>
<protein>
    <submittedName>
        <fullName evidence="1">Uncharacterized protein</fullName>
    </submittedName>
</protein>
<dbReference type="InterPro" id="IPR029045">
    <property type="entry name" value="ClpP/crotonase-like_dom_sf"/>
</dbReference>
<dbReference type="Proteomes" id="UP000708576">
    <property type="component" value="Unassembled WGS sequence"/>
</dbReference>
<dbReference type="EMBL" id="JAGUCO010000001">
    <property type="protein sequence ID" value="MBS2097268.1"/>
    <property type="molecule type" value="Genomic_DNA"/>
</dbReference>
<sequence>MTQFLNNPYYQSEQKGSILFLRLNYCLFLESKTYEYRDGLIDMLDKVSKDETVKSVVISNDHPNFSLESYQQVWHSFFKDKNYEEKVLRSFRVFDLLVLKLFALKKVVVSMLVKPMNAFLFNFSFIADLRIVSKDFYLDNNNVDMVNIPKGSTMHKQFINATINPINVYFLSDKIFPDVLSKHNMVDRVFNPEELNERSESLVQRFENVHYAEIEAAKMTKSADNFEGFENLLQQENTFLLSCIREKFNESSQKIQRFQ</sequence>
<evidence type="ECO:0000313" key="1">
    <source>
        <dbReference type="EMBL" id="MBS2097268.1"/>
    </source>
</evidence>
<keyword evidence="2" id="KW-1185">Reference proteome</keyword>
<dbReference type="RefSeq" id="WP_212213413.1">
    <property type="nucleotide sequence ID" value="NZ_JAGUCO010000001.1"/>
</dbReference>